<feature type="domain" description="Suppressor of fused-like" evidence="1">
    <location>
        <begin position="31"/>
        <end position="181"/>
    </location>
</feature>
<proteinExistence type="predicted"/>
<keyword evidence="3" id="KW-1185">Reference proteome</keyword>
<evidence type="ECO:0000313" key="3">
    <source>
        <dbReference type="Proteomes" id="UP001500542"/>
    </source>
</evidence>
<sequence>MDLSGLPEHFEKYLGEIECGWNTDPDGHPMPFQVVRYPQGSGAGSCAFSTLGISGYELDSPSGRGLRQELLMLVTDDHRDGSIPAVLQQVGMMLMERHRAVLLGDLLGPNGPVVAGSPLEAFWVHQPVYQPDDFAVFQDSVVIAWLIPVSPTEAGYIREEGSEAFKELLIKHDPNLMDLSRASVV</sequence>
<dbReference type="InterPro" id="IPR020941">
    <property type="entry name" value="SUFU-like_domain"/>
</dbReference>
<organism evidence="2 3">
    <name type="scientific">Kribbella koreensis</name>
    <dbReference type="NCBI Taxonomy" id="57909"/>
    <lineage>
        <taxon>Bacteria</taxon>
        <taxon>Bacillati</taxon>
        <taxon>Actinomycetota</taxon>
        <taxon>Actinomycetes</taxon>
        <taxon>Propionibacteriales</taxon>
        <taxon>Kribbellaceae</taxon>
        <taxon>Kribbella</taxon>
    </lineage>
</organism>
<dbReference type="Pfam" id="PF05076">
    <property type="entry name" value="SUFU"/>
    <property type="match status" value="1"/>
</dbReference>
<evidence type="ECO:0000313" key="2">
    <source>
        <dbReference type="EMBL" id="GAA0952014.1"/>
    </source>
</evidence>
<name>A0ABP4BMM9_9ACTN</name>
<dbReference type="Proteomes" id="UP001500542">
    <property type="component" value="Unassembled WGS sequence"/>
</dbReference>
<gene>
    <name evidence="2" type="ORF">GCM10009554_54420</name>
</gene>
<evidence type="ECO:0000259" key="1">
    <source>
        <dbReference type="Pfam" id="PF05076"/>
    </source>
</evidence>
<reference evidence="3" key="1">
    <citation type="journal article" date="2019" name="Int. J. Syst. Evol. Microbiol.">
        <title>The Global Catalogue of Microorganisms (GCM) 10K type strain sequencing project: providing services to taxonomists for standard genome sequencing and annotation.</title>
        <authorList>
            <consortium name="The Broad Institute Genomics Platform"/>
            <consortium name="The Broad Institute Genome Sequencing Center for Infectious Disease"/>
            <person name="Wu L."/>
            <person name="Ma J."/>
        </authorList>
    </citation>
    <scope>NUCLEOTIDE SEQUENCE [LARGE SCALE GENOMIC DNA]</scope>
    <source>
        <strain evidence="3">JCM 10977</strain>
    </source>
</reference>
<comment type="caution">
    <text evidence="2">The sequence shown here is derived from an EMBL/GenBank/DDBJ whole genome shotgun (WGS) entry which is preliminary data.</text>
</comment>
<accession>A0ABP4BMM9</accession>
<dbReference type="RefSeq" id="WP_343976002.1">
    <property type="nucleotide sequence ID" value="NZ_BAAAHK010000013.1"/>
</dbReference>
<dbReference type="EMBL" id="BAAAHK010000013">
    <property type="protein sequence ID" value="GAA0952014.1"/>
    <property type="molecule type" value="Genomic_DNA"/>
</dbReference>
<protein>
    <submittedName>
        <fullName evidence="2">Suppressor of fused domain protein</fullName>
    </submittedName>
</protein>